<evidence type="ECO:0000256" key="5">
    <source>
        <dbReference type="SAM" id="Phobius"/>
    </source>
</evidence>
<dbReference type="InterPro" id="IPR050327">
    <property type="entry name" value="Proton-linked_MCT"/>
</dbReference>
<organism evidence="7 8">
    <name type="scientific">Cryptosporangium phraense</name>
    <dbReference type="NCBI Taxonomy" id="2593070"/>
    <lineage>
        <taxon>Bacteria</taxon>
        <taxon>Bacillati</taxon>
        <taxon>Actinomycetota</taxon>
        <taxon>Actinomycetes</taxon>
        <taxon>Cryptosporangiales</taxon>
        <taxon>Cryptosporangiaceae</taxon>
        <taxon>Cryptosporangium</taxon>
    </lineage>
</organism>
<reference evidence="7 8" key="1">
    <citation type="submission" date="2019-07" db="EMBL/GenBank/DDBJ databases">
        <title>Cryptosporangium phraense sp. nov., isolated from plant litter.</title>
        <authorList>
            <person name="Suriyachadkun C."/>
        </authorList>
    </citation>
    <scope>NUCLEOTIDE SEQUENCE [LARGE SCALE GENOMIC DNA]</scope>
    <source>
        <strain evidence="7 8">A-T 5661</strain>
    </source>
</reference>
<evidence type="ECO:0000313" key="8">
    <source>
        <dbReference type="Proteomes" id="UP000317982"/>
    </source>
</evidence>
<dbReference type="OrthoDB" id="146345at2"/>
<dbReference type="InterPro" id="IPR011701">
    <property type="entry name" value="MFS"/>
</dbReference>
<dbReference type="Pfam" id="PF07690">
    <property type="entry name" value="MFS_1"/>
    <property type="match status" value="1"/>
</dbReference>
<dbReference type="PANTHER" id="PTHR11360">
    <property type="entry name" value="MONOCARBOXYLATE TRANSPORTER"/>
    <property type="match status" value="1"/>
</dbReference>
<feature type="transmembrane region" description="Helical" evidence="5">
    <location>
        <begin position="102"/>
        <end position="119"/>
    </location>
</feature>
<dbReference type="InterPro" id="IPR036259">
    <property type="entry name" value="MFS_trans_sf"/>
</dbReference>
<keyword evidence="8" id="KW-1185">Reference proteome</keyword>
<evidence type="ECO:0000259" key="6">
    <source>
        <dbReference type="PROSITE" id="PS50850"/>
    </source>
</evidence>
<keyword evidence="2 5" id="KW-0812">Transmembrane</keyword>
<dbReference type="PANTHER" id="PTHR11360:SF284">
    <property type="entry name" value="EG:103B4.3 PROTEIN-RELATED"/>
    <property type="match status" value="1"/>
</dbReference>
<feature type="transmembrane region" description="Helical" evidence="5">
    <location>
        <begin position="125"/>
        <end position="148"/>
    </location>
</feature>
<dbReference type="InParanoid" id="A0A545ASJ7"/>
<protein>
    <submittedName>
        <fullName evidence="7">MFS transporter</fullName>
    </submittedName>
</protein>
<dbReference type="SUPFAM" id="SSF103473">
    <property type="entry name" value="MFS general substrate transporter"/>
    <property type="match status" value="1"/>
</dbReference>
<evidence type="ECO:0000256" key="1">
    <source>
        <dbReference type="ARBA" id="ARBA00004651"/>
    </source>
</evidence>
<keyword evidence="4 5" id="KW-0472">Membrane</keyword>
<sequence length="458" mass="46715">MAEFLHRMSFGPLVGSPGVGDAEGVVNTRKIHRAWLVAGVAFIALVGAAAFRAAPSVLILPLQQEFGWSTADISLAVTVNLVLFGLTAPFAAALIQKLGLRWVTAAALLLVAAGAAATVGMTARWQLVLCWGVLVGLGTGSMALVFAASVADRWFVARRGLVIGVLTAGSATGQLIFLPPIAALADSQGWRAASLAIAACALAVVPLVVLFLRDAPEDVGLTRYGTDEPSPERPSTGAARSAFAGLATGVRSGTFWLLVGGFAICGASSNGLVGTHLVPAAHDHGLPTTAAASLLAVIGIFDIVGTIASGWLTDRYDPRLLLLAYYGLRGASLLLLPALLPSLGHGVGPSMLVFIVFYGLDWVATVPPTVALARQTFGAQAPVVFGWIFASHQLGAALMASGAGWIRDTFGTYTPAWYAAGALCLLAATLSVGVGRGSGAATLKGKDLSPAVSAAAAT</sequence>
<dbReference type="AlphaFoldDB" id="A0A545ASJ7"/>
<dbReference type="GO" id="GO:0022857">
    <property type="term" value="F:transmembrane transporter activity"/>
    <property type="evidence" value="ECO:0007669"/>
    <property type="project" value="InterPro"/>
</dbReference>
<accession>A0A545ASJ7</accession>
<evidence type="ECO:0000256" key="4">
    <source>
        <dbReference type="ARBA" id="ARBA00023136"/>
    </source>
</evidence>
<dbReference type="PROSITE" id="PS50850">
    <property type="entry name" value="MFS"/>
    <property type="match status" value="1"/>
</dbReference>
<feature type="transmembrane region" description="Helical" evidence="5">
    <location>
        <begin position="190"/>
        <end position="212"/>
    </location>
</feature>
<dbReference type="InterPro" id="IPR020846">
    <property type="entry name" value="MFS_dom"/>
</dbReference>
<feature type="transmembrane region" description="Helical" evidence="5">
    <location>
        <begin position="255"/>
        <end position="278"/>
    </location>
</feature>
<dbReference type="Gene3D" id="1.20.1250.20">
    <property type="entry name" value="MFS general substrate transporter like domains"/>
    <property type="match status" value="2"/>
</dbReference>
<evidence type="ECO:0000313" key="7">
    <source>
        <dbReference type="EMBL" id="TQS44298.1"/>
    </source>
</evidence>
<feature type="transmembrane region" description="Helical" evidence="5">
    <location>
        <begin position="352"/>
        <end position="372"/>
    </location>
</feature>
<gene>
    <name evidence="7" type="ORF">FL583_15300</name>
</gene>
<dbReference type="EMBL" id="VIRS01000009">
    <property type="protein sequence ID" value="TQS44298.1"/>
    <property type="molecule type" value="Genomic_DNA"/>
</dbReference>
<feature type="transmembrane region" description="Helical" evidence="5">
    <location>
        <begin position="73"/>
        <end position="95"/>
    </location>
</feature>
<dbReference type="CDD" id="cd17355">
    <property type="entry name" value="MFS_YcxA_like"/>
    <property type="match status" value="1"/>
</dbReference>
<proteinExistence type="predicted"/>
<feature type="transmembrane region" description="Helical" evidence="5">
    <location>
        <begin position="384"/>
        <end position="405"/>
    </location>
</feature>
<evidence type="ECO:0000256" key="2">
    <source>
        <dbReference type="ARBA" id="ARBA00022692"/>
    </source>
</evidence>
<feature type="transmembrane region" description="Helical" evidence="5">
    <location>
        <begin position="290"/>
        <end position="313"/>
    </location>
</feature>
<comment type="subcellular location">
    <subcellularLocation>
        <location evidence="1">Cell membrane</location>
        <topology evidence="1">Multi-pass membrane protein</topology>
    </subcellularLocation>
</comment>
<comment type="caution">
    <text evidence="7">The sequence shown here is derived from an EMBL/GenBank/DDBJ whole genome shotgun (WGS) entry which is preliminary data.</text>
</comment>
<name>A0A545ASJ7_9ACTN</name>
<feature type="transmembrane region" description="Helical" evidence="5">
    <location>
        <begin position="417"/>
        <end position="435"/>
    </location>
</feature>
<feature type="transmembrane region" description="Helical" evidence="5">
    <location>
        <begin position="320"/>
        <end position="340"/>
    </location>
</feature>
<evidence type="ECO:0000256" key="3">
    <source>
        <dbReference type="ARBA" id="ARBA00022989"/>
    </source>
</evidence>
<feature type="domain" description="Major facilitator superfamily (MFS) profile" evidence="6">
    <location>
        <begin position="33"/>
        <end position="439"/>
    </location>
</feature>
<dbReference type="GO" id="GO:0005886">
    <property type="term" value="C:plasma membrane"/>
    <property type="evidence" value="ECO:0007669"/>
    <property type="project" value="UniProtKB-SubCell"/>
</dbReference>
<dbReference type="Proteomes" id="UP000317982">
    <property type="component" value="Unassembled WGS sequence"/>
</dbReference>
<feature type="transmembrane region" description="Helical" evidence="5">
    <location>
        <begin position="160"/>
        <end position="178"/>
    </location>
</feature>
<keyword evidence="3 5" id="KW-1133">Transmembrane helix</keyword>
<feature type="transmembrane region" description="Helical" evidence="5">
    <location>
        <begin position="34"/>
        <end position="53"/>
    </location>
</feature>